<dbReference type="VEuPathDB" id="PlasmoDB:POWCR01_000058800"/>
<gene>
    <name evidence="1" type="primary">PowCR01_000058800</name>
    <name evidence="1" type="ORF">POWCR01_000058800</name>
</gene>
<accession>A0A1C3KGM7</accession>
<reference evidence="1 2" key="1">
    <citation type="submission" date="2016-06" db="EMBL/GenBank/DDBJ databases">
        <authorList>
            <consortium name="Pathogen Informatics"/>
        </authorList>
    </citation>
    <scope>NUCLEOTIDE SEQUENCE [LARGE SCALE GENOMIC DNA]</scope>
</reference>
<dbReference type="Proteomes" id="UP000243200">
    <property type="component" value="Unassembled WGS sequence"/>
</dbReference>
<sequence>MLEKQSIEHTVTPAVLVNYSLAESLDDQNKPDWSIYYMLLTLCIIYSNVNQAQEDDESVDSGYFTSGES</sequence>
<evidence type="ECO:0000313" key="2">
    <source>
        <dbReference type="Proteomes" id="UP000243200"/>
    </source>
</evidence>
<evidence type="ECO:0000313" key="1">
    <source>
        <dbReference type="EMBL" id="SBT72823.1"/>
    </source>
</evidence>
<protein>
    <submittedName>
        <fullName evidence="1">Uncharacterized protein</fullName>
    </submittedName>
</protein>
<dbReference type="EMBL" id="FLRJ01000162">
    <property type="protein sequence ID" value="SBT72823.1"/>
    <property type="molecule type" value="Genomic_DNA"/>
</dbReference>
<name>A0A1C3KGM7_PLAOA</name>
<organism evidence="1 2">
    <name type="scientific">Plasmodium ovale</name>
    <name type="common">malaria parasite P. ovale</name>
    <dbReference type="NCBI Taxonomy" id="36330"/>
    <lineage>
        <taxon>Eukaryota</taxon>
        <taxon>Sar</taxon>
        <taxon>Alveolata</taxon>
        <taxon>Apicomplexa</taxon>
        <taxon>Aconoidasida</taxon>
        <taxon>Haemosporida</taxon>
        <taxon>Plasmodiidae</taxon>
        <taxon>Plasmodium</taxon>
        <taxon>Plasmodium (Plasmodium)</taxon>
    </lineage>
</organism>
<dbReference type="AlphaFoldDB" id="A0A1C3KGM7"/>
<proteinExistence type="predicted"/>